<sequence>MICQNDYKVKFNPTFELESDEIYIAGGVYGNPFALQKLSEISNGAKVVLNGDLHWFDATKESFLKTEYLAQEFICLNGNVELELAKNSLETCGCNYPEYEDKDVIARADKIFKTLNLAPSSEQREMLKKRKTTLFAKVGNVNIAITHGDEKNVAGWELDRVNLEKQTRQNELNQWFLKTKFSVLASTHTCQAGLLKLKNGIVINNGSAGMPNFSEFRTGLVTRIATTPHQNAFYRSSINEVFIELIRLKYDNAKFLKYFDEIWSEQSPAALSYKTRILGYGCPLSYKQLSFGGFELIE</sequence>
<dbReference type="InterPro" id="IPR029052">
    <property type="entry name" value="Metallo-depent_PP-like"/>
</dbReference>
<dbReference type="AlphaFoldDB" id="A0A128EMY3"/>
<evidence type="ECO:0000313" key="1">
    <source>
        <dbReference type="EMBL" id="CZE45944.1"/>
    </source>
</evidence>
<protein>
    <submittedName>
        <fullName evidence="1">Uncharacterized protein</fullName>
    </submittedName>
</protein>
<dbReference type="EMBL" id="FIZP01000001">
    <property type="protein sequence ID" value="CZE45944.1"/>
    <property type="molecule type" value="Genomic_DNA"/>
</dbReference>
<dbReference type="Gene3D" id="3.60.21.10">
    <property type="match status" value="1"/>
</dbReference>
<keyword evidence="2" id="KW-1185">Reference proteome</keyword>
<dbReference type="OrthoDB" id="6953533at2"/>
<dbReference type="SUPFAM" id="SSF56300">
    <property type="entry name" value="Metallo-dependent phosphatases"/>
    <property type="match status" value="1"/>
</dbReference>
<accession>A0A128EMY3</accession>
<organism evidence="1 2">
    <name type="scientific">Campylobacter geochelonis</name>
    <dbReference type="NCBI Taxonomy" id="1780362"/>
    <lineage>
        <taxon>Bacteria</taxon>
        <taxon>Pseudomonadati</taxon>
        <taxon>Campylobacterota</taxon>
        <taxon>Epsilonproteobacteria</taxon>
        <taxon>Campylobacterales</taxon>
        <taxon>Campylobacteraceae</taxon>
        <taxon>Campylobacter</taxon>
    </lineage>
</organism>
<name>A0A128EMY3_9BACT</name>
<dbReference type="RefSeq" id="WP_075493733.1">
    <property type="nucleotide sequence ID" value="NZ_CP053844.1"/>
</dbReference>
<evidence type="ECO:0000313" key="2">
    <source>
        <dbReference type="Proteomes" id="UP000069632"/>
    </source>
</evidence>
<dbReference type="Proteomes" id="UP000069632">
    <property type="component" value="Unassembled WGS sequence"/>
</dbReference>
<reference evidence="1 2" key="1">
    <citation type="submission" date="2016-02" db="EMBL/GenBank/DDBJ databases">
        <authorList>
            <consortium name="Pathogen Informatics"/>
        </authorList>
    </citation>
    <scope>NUCLEOTIDE SEQUENCE [LARGE SCALE GENOMIC DNA]</scope>
    <source>
        <strain evidence="1 2">RC20</strain>
    </source>
</reference>
<gene>
    <name evidence="1" type="ORF">ERS672216_00114</name>
</gene>
<proteinExistence type="predicted"/>